<dbReference type="EMBL" id="CAVNYO010000081">
    <property type="protein sequence ID" value="CAK5265070.1"/>
    <property type="molecule type" value="Genomic_DNA"/>
</dbReference>
<comment type="caution">
    <text evidence="7">The sequence shown here is derived from an EMBL/GenBank/DDBJ whole genome shotgun (WGS) entry which is preliminary data.</text>
</comment>
<proteinExistence type="predicted"/>
<evidence type="ECO:0000256" key="2">
    <source>
        <dbReference type="ARBA" id="ARBA00012277"/>
    </source>
</evidence>
<dbReference type="Pfam" id="PF02780">
    <property type="entry name" value="Transketolase_C"/>
    <property type="match status" value="1"/>
</dbReference>
<dbReference type="GO" id="GO:0006091">
    <property type="term" value="P:generation of precursor metabolites and energy"/>
    <property type="evidence" value="ECO:0007669"/>
    <property type="project" value="UniProtKB-ARBA"/>
</dbReference>
<comment type="catalytic activity">
    <reaction evidence="4">
        <text>N(6)-[(R)-lipoyl]-L-lysyl-[protein] + 3-methyl-2-oxobutanoate + H(+) = N(6)-[(R)-S(8)-2-methylpropanoyldihydrolipoyl]-L-lysyl-[protein] + CO2</text>
        <dbReference type="Rhea" id="RHEA:13457"/>
        <dbReference type="Rhea" id="RHEA-COMP:10474"/>
        <dbReference type="Rhea" id="RHEA-COMP:10497"/>
        <dbReference type="ChEBI" id="CHEBI:11851"/>
        <dbReference type="ChEBI" id="CHEBI:15378"/>
        <dbReference type="ChEBI" id="CHEBI:16526"/>
        <dbReference type="ChEBI" id="CHEBI:83099"/>
        <dbReference type="ChEBI" id="CHEBI:83142"/>
        <dbReference type="EC" id="1.2.4.4"/>
    </reaction>
    <physiologicalReaction direction="left-to-right" evidence="4">
        <dbReference type="Rhea" id="RHEA:13458"/>
    </physiologicalReaction>
</comment>
<dbReference type="FunFam" id="3.40.50.970:FF:000001">
    <property type="entry name" value="Pyruvate dehydrogenase E1 beta subunit"/>
    <property type="match status" value="1"/>
</dbReference>
<evidence type="ECO:0000259" key="6">
    <source>
        <dbReference type="SMART" id="SM00861"/>
    </source>
</evidence>
<feature type="region of interest" description="Disordered" evidence="5">
    <location>
        <begin position="28"/>
        <end position="52"/>
    </location>
</feature>
<evidence type="ECO:0000256" key="5">
    <source>
        <dbReference type="SAM" id="MobiDB-lite"/>
    </source>
</evidence>
<dbReference type="InterPro" id="IPR033248">
    <property type="entry name" value="Transketolase_C"/>
</dbReference>
<evidence type="ECO:0000256" key="3">
    <source>
        <dbReference type="ARBA" id="ARBA00023002"/>
    </source>
</evidence>
<protein>
    <recommendedName>
        <fullName evidence="2">3-methyl-2-oxobutanoate dehydrogenase (2-methylpropanoyl-transferring)</fullName>
        <ecNumber evidence="2">1.2.4.4</ecNumber>
    </recommendedName>
</protein>
<feature type="domain" description="Transketolase-like pyrimidine-binding" evidence="6">
    <location>
        <begin position="88"/>
        <end position="263"/>
    </location>
</feature>
<dbReference type="Pfam" id="PF02779">
    <property type="entry name" value="Transket_pyr"/>
    <property type="match status" value="1"/>
</dbReference>
<feature type="non-terminal residue" evidence="7">
    <location>
        <position position="1"/>
    </location>
</feature>
<dbReference type="InterPro" id="IPR009014">
    <property type="entry name" value="Transketo_C/PFOR_II"/>
</dbReference>
<evidence type="ECO:0000313" key="7">
    <source>
        <dbReference type="EMBL" id="CAK5265070.1"/>
    </source>
</evidence>
<dbReference type="GO" id="GO:0003863">
    <property type="term" value="F:branched-chain 2-oxo acid dehydrogenase activity"/>
    <property type="evidence" value="ECO:0007669"/>
    <property type="project" value="UniProtKB-EC"/>
</dbReference>
<dbReference type="PANTHER" id="PTHR42980:SF1">
    <property type="entry name" value="2-OXOISOVALERATE DEHYDROGENASE SUBUNIT BETA, MITOCHONDRIAL"/>
    <property type="match status" value="1"/>
</dbReference>
<comment type="cofactor">
    <cofactor evidence="1">
        <name>thiamine diphosphate</name>
        <dbReference type="ChEBI" id="CHEBI:58937"/>
    </cofactor>
</comment>
<dbReference type="Proteomes" id="UP001295794">
    <property type="component" value="Unassembled WGS sequence"/>
</dbReference>
<evidence type="ECO:0000313" key="8">
    <source>
        <dbReference type="Proteomes" id="UP001295794"/>
    </source>
</evidence>
<dbReference type="InterPro" id="IPR029061">
    <property type="entry name" value="THDP-binding"/>
</dbReference>
<dbReference type="PANTHER" id="PTHR42980">
    <property type="entry name" value="2-OXOISOVALERATE DEHYDROGENASE SUBUNIT BETA-RELATED"/>
    <property type="match status" value="1"/>
</dbReference>
<keyword evidence="8" id="KW-1185">Reference proteome</keyword>
<dbReference type="Gene3D" id="3.40.50.970">
    <property type="match status" value="1"/>
</dbReference>
<evidence type="ECO:0000256" key="4">
    <source>
        <dbReference type="ARBA" id="ARBA00051764"/>
    </source>
</evidence>
<dbReference type="AlphaFoldDB" id="A0AAD2GYW5"/>
<dbReference type="SMART" id="SM00861">
    <property type="entry name" value="Transket_pyr"/>
    <property type="match status" value="1"/>
</dbReference>
<name>A0AAD2GYW5_9AGAR</name>
<accession>A0AAD2GYW5</accession>
<dbReference type="GO" id="GO:0009083">
    <property type="term" value="P:branched-chain amino acid catabolic process"/>
    <property type="evidence" value="ECO:0007669"/>
    <property type="project" value="TreeGrafter"/>
</dbReference>
<dbReference type="InterPro" id="IPR005475">
    <property type="entry name" value="Transketolase-like_Pyr-bd"/>
</dbReference>
<dbReference type="SUPFAM" id="SSF52518">
    <property type="entry name" value="Thiamin diphosphate-binding fold (THDP-binding)"/>
    <property type="match status" value="1"/>
</dbReference>
<keyword evidence="3" id="KW-0560">Oxidoreductase</keyword>
<dbReference type="SUPFAM" id="SSF52922">
    <property type="entry name" value="TK C-terminal domain-like"/>
    <property type="match status" value="1"/>
</dbReference>
<reference evidence="7" key="1">
    <citation type="submission" date="2023-11" db="EMBL/GenBank/DDBJ databases">
        <authorList>
            <person name="De Vega J J."/>
            <person name="De Vega J J."/>
        </authorList>
    </citation>
    <scope>NUCLEOTIDE SEQUENCE</scope>
</reference>
<dbReference type="Gene3D" id="3.40.50.920">
    <property type="match status" value="1"/>
</dbReference>
<sequence>ESPPREPGSYEASMLTLRRIPNSPWKTLLRRSSSAAEPPPAGGHLPSVATSQLLRTTREGALKTRGLTWNDDDSVQTFPGASRETRKMNVYQAVRDALSIALTKDDNAVVFGEDIAFGGVFRCTMGLAEEFGRERVFNTPLTEQGIAGFAIGMAVMGHTAIAEIQFADYIFPAFDQIVNEAAKIRYRSGGQYNAGGLTIRTPSMSVGHGGLYHSQSPEGFFMGVAGIKVVIPRSPIQAKGLLLGSIRDPNPVIFMEPKILYRSAVEQVPADDFTLPLGEAETLVAGTDLTLLTWGTPVYHCETALKMLADPPPGLAPHVPESVRKARIELIDLRTILPWDAATIAESVSRTGRLVIVHEAGLTAGAGAEIAAEIQKRCFLKLAAPVRRITGWDTPVALQYERFYIPDAVRILDGIVETLSY</sequence>
<dbReference type="EC" id="1.2.4.4" evidence="2"/>
<gene>
    <name evidence="7" type="ORF">MYCIT1_LOCUS5779</name>
</gene>
<dbReference type="GO" id="GO:0007584">
    <property type="term" value="P:response to nutrient"/>
    <property type="evidence" value="ECO:0007669"/>
    <property type="project" value="TreeGrafter"/>
</dbReference>
<organism evidence="7 8">
    <name type="scientific">Mycena citricolor</name>
    <dbReference type="NCBI Taxonomy" id="2018698"/>
    <lineage>
        <taxon>Eukaryota</taxon>
        <taxon>Fungi</taxon>
        <taxon>Dikarya</taxon>
        <taxon>Basidiomycota</taxon>
        <taxon>Agaricomycotina</taxon>
        <taxon>Agaricomycetes</taxon>
        <taxon>Agaricomycetidae</taxon>
        <taxon>Agaricales</taxon>
        <taxon>Marasmiineae</taxon>
        <taxon>Mycenaceae</taxon>
        <taxon>Mycena</taxon>
    </lineage>
</organism>
<dbReference type="CDD" id="cd07036">
    <property type="entry name" value="TPP_PYR_E1-PDHc-beta_like"/>
    <property type="match status" value="1"/>
</dbReference>
<evidence type="ECO:0000256" key="1">
    <source>
        <dbReference type="ARBA" id="ARBA00001964"/>
    </source>
</evidence>